<dbReference type="EMBL" id="AP008209">
    <property type="protein sequence ID" value="BAH92060.1"/>
    <property type="molecule type" value="Genomic_DNA"/>
</dbReference>
<evidence type="ECO:0000313" key="2">
    <source>
        <dbReference type="EMBL" id="BAH92060.1"/>
    </source>
</evidence>
<evidence type="ECO:0000256" key="1">
    <source>
        <dbReference type="SAM" id="MobiDB-lite"/>
    </source>
</evidence>
<dbReference type="KEGG" id="dosa:Os03g0232101"/>
<gene>
    <name evidence="2" type="ordered locus">Os03g0232101</name>
</gene>
<feature type="region of interest" description="Disordered" evidence="1">
    <location>
        <begin position="1"/>
        <end position="108"/>
    </location>
</feature>
<protein>
    <submittedName>
        <fullName evidence="2">Os03g0232101 protein</fullName>
    </submittedName>
</protein>
<feature type="compositionally biased region" description="Basic and acidic residues" evidence="1">
    <location>
        <begin position="48"/>
        <end position="62"/>
    </location>
</feature>
<accession>A0A0P0VV28</accession>
<reference evidence="2 3" key="1">
    <citation type="journal article" date="2005" name="Nature">
        <title>The map-based sequence of the rice genome.</title>
        <authorList>
            <consortium name="International rice genome sequencing project (IRGSP)"/>
            <person name="Matsumoto T."/>
            <person name="Wu J."/>
            <person name="Kanamori H."/>
            <person name="Katayose Y."/>
            <person name="Fujisawa M."/>
            <person name="Namiki N."/>
            <person name="Mizuno H."/>
            <person name="Yamamoto K."/>
            <person name="Antonio B.A."/>
            <person name="Baba T."/>
            <person name="Sakata K."/>
            <person name="Nagamura Y."/>
            <person name="Aoki H."/>
            <person name="Arikawa K."/>
            <person name="Arita K."/>
            <person name="Bito T."/>
            <person name="Chiden Y."/>
            <person name="Fujitsuka N."/>
            <person name="Fukunaka R."/>
            <person name="Hamada M."/>
            <person name="Harada C."/>
            <person name="Hayashi A."/>
            <person name="Hijishita S."/>
            <person name="Honda M."/>
            <person name="Hosokawa S."/>
            <person name="Ichikawa Y."/>
            <person name="Idonuma A."/>
            <person name="Iijima M."/>
            <person name="Ikeda M."/>
            <person name="Ikeno M."/>
            <person name="Ito K."/>
            <person name="Ito S."/>
            <person name="Ito T."/>
            <person name="Ito Y."/>
            <person name="Ito Y."/>
            <person name="Iwabuchi A."/>
            <person name="Kamiya K."/>
            <person name="Karasawa W."/>
            <person name="Kurita K."/>
            <person name="Katagiri S."/>
            <person name="Kikuta A."/>
            <person name="Kobayashi H."/>
            <person name="Kobayashi N."/>
            <person name="Machita K."/>
            <person name="Maehara T."/>
            <person name="Masukawa M."/>
            <person name="Mizubayashi T."/>
            <person name="Mukai Y."/>
            <person name="Nagasaki H."/>
            <person name="Nagata Y."/>
            <person name="Naito S."/>
            <person name="Nakashima M."/>
            <person name="Nakama Y."/>
            <person name="Nakamichi Y."/>
            <person name="Nakamura M."/>
            <person name="Meguro A."/>
            <person name="Negishi M."/>
            <person name="Ohta I."/>
            <person name="Ohta T."/>
            <person name="Okamoto M."/>
            <person name="Ono N."/>
            <person name="Saji S."/>
            <person name="Sakaguchi M."/>
            <person name="Sakai K."/>
            <person name="Shibata M."/>
            <person name="Shimokawa T."/>
            <person name="Song J."/>
            <person name="Takazaki Y."/>
            <person name="Terasawa K."/>
            <person name="Tsugane M."/>
            <person name="Tsuji K."/>
            <person name="Ueda S."/>
            <person name="Waki K."/>
            <person name="Yamagata H."/>
            <person name="Yamamoto M."/>
            <person name="Yamamoto S."/>
            <person name="Yamane H."/>
            <person name="Yoshiki S."/>
            <person name="Yoshihara R."/>
            <person name="Yukawa K."/>
            <person name="Zhong H."/>
            <person name="Yano M."/>
            <person name="Yuan Q."/>
            <person name="Ouyang S."/>
            <person name="Liu J."/>
            <person name="Jones K.M."/>
            <person name="Gansberger K."/>
            <person name="Moffat K."/>
            <person name="Hill J."/>
            <person name="Bera J."/>
            <person name="Fadrosh D."/>
            <person name="Jin S."/>
            <person name="Johri S."/>
            <person name="Kim M."/>
            <person name="Overton L."/>
            <person name="Reardon M."/>
            <person name="Tsitrin T."/>
            <person name="Vuong H."/>
            <person name="Weaver B."/>
            <person name="Ciecko A."/>
            <person name="Tallon L."/>
            <person name="Jackson J."/>
            <person name="Pai G."/>
            <person name="Aken S.V."/>
            <person name="Utterback T."/>
            <person name="Reidmuller S."/>
            <person name="Feldblyum T."/>
            <person name="Hsiao J."/>
            <person name="Zismann V."/>
            <person name="Iobst S."/>
            <person name="de Vazeille A.R."/>
            <person name="Buell C.R."/>
            <person name="Ying K."/>
            <person name="Li Y."/>
            <person name="Lu T."/>
            <person name="Huang Y."/>
            <person name="Zhao Q."/>
            <person name="Feng Q."/>
            <person name="Zhang L."/>
            <person name="Zhu J."/>
            <person name="Weng Q."/>
            <person name="Mu J."/>
            <person name="Lu Y."/>
            <person name="Fan D."/>
            <person name="Liu Y."/>
            <person name="Guan J."/>
            <person name="Zhang Y."/>
            <person name="Yu S."/>
            <person name="Liu X."/>
            <person name="Zhang Y."/>
            <person name="Hong G."/>
            <person name="Han B."/>
            <person name="Choisne N."/>
            <person name="Demange N."/>
            <person name="Orjeda G."/>
            <person name="Samain S."/>
            <person name="Cattolico L."/>
            <person name="Pelletier E."/>
            <person name="Couloux A."/>
            <person name="Segurens B."/>
            <person name="Wincker P."/>
            <person name="D'Hont A."/>
            <person name="Scarpelli C."/>
            <person name="Weissenbach J."/>
            <person name="Salanoubat M."/>
            <person name="Quetier F."/>
            <person name="Yu Y."/>
            <person name="Kim H.R."/>
            <person name="Rambo T."/>
            <person name="Currie J."/>
            <person name="Collura K."/>
            <person name="Luo M."/>
            <person name="Yang T."/>
            <person name="Ammiraju J.S.S."/>
            <person name="Engler F."/>
            <person name="Soderlund C."/>
            <person name="Wing R.A."/>
            <person name="Palmer L.E."/>
            <person name="de la Bastide M."/>
            <person name="Spiegel L."/>
            <person name="Nascimento L."/>
            <person name="Zutavern T."/>
            <person name="O'Shaughnessy A."/>
            <person name="Dike S."/>
            <person name="Dedhia N."/>
            <person name="Preston R."/>
            <person name="Balija V."/>
            <person name="McCombie W.R."/>
            <person name="Chow T."/>
            <person name="Chen H."/>
            <person name="Chung M."/>
            <person name="Chen C."/>
            <person name="Shaw J."/>
            <person name="Wu H."/>
            <person name="Hsiao K."/>
            <person name="Chao Y."/>
            <person name="Chu M."/>
            <person name="Cheng C."/>
            <person name="Hour A."/>
            <person name="Lee P."/>
            <person name="Lin S."/>
            <person name="Lin Y."/>
            <person name="Liou J."/>
            <person name="Liu S."/>
            <person name="Hsing Y."/>
            <person name="Raghuvanshi S."/>
            <person name="Mohanty A."/>
            <person name="Bharti A.K."/>
            <person name="Gaur A."/>
            <person name="Gupta V."/>
            <person name="Kumar D."/>
            <person name="Ravi V."/>
            <person name="Vij S."/>
            <person name="Kapur A."/>
            <person name="Khurana P."/>
            <person name="Khurana P."/>
            <person name="Khurana J.P."/>
            <person name="Tyagi A.K."/>
            <person name="Gaikwad K."/>
            <person name="Singh A."/>
            <person name="Dalal V."/>
            <person name="Srivastava S."/>
            <person name="Dixit A."/>
            <person name="Pal A.K."/>
            <person name="Ghazi I.A."/>
            <person name="Yadav M."/>
            <person name="Pandit A."/>
            <person name="Bhargava A."/>
            <person name="Sureshbabu K."/>
            <person name="Batra K."/>
            <person name="Sharma T.R."/>
            <person name="Mohapatra T."/>
            <person name="Singh N.K."/>
            <person name="Messing J."/>
            <person name="Nelson A.B."/>
            <person name="Fuks G."/>
            <person name="Kavchok S."/>
            <person name="Keizer G."/>
            <person name="Linton E."/>
            <person name="Llaca V."/>
            <person name="Song R."/>
            <person name="Tanyolac B."/>
            <person name="Young S."/>
            <person name="Ho-Il K."/>
            <person name="Hahn J.H."/>
            <person name="Sangsakoo G."/>
            <person name="Vanavichit A."/>
            <person name="de Mattos Luiz.A.T."/>
            <person name="Zimmer P.D."/>
            <person name="Malone G."/>
            <person name="Dellagostin O."/>
            <person name="de Oliveira A.C."/>
            <person name="Bevan M."/>
            <person name="Bancroft I."/>
            <person name="Minx P."/>
            <person name="Cordum H."/>
            <person name="Wilson R."/>
            <person name="Cheng Z."/>
            <person name="Jin W."/>
            <person name="Jiang J."/>
            <person name="Leong S.A."/>
            <person name="Iwama H."/>
            <person name="Gojobori T."/>
            <person name="Itoh T."/>
            <person name="Niimura Y."/>
            <person name="Fujii Y."/>
            <person name="Habara T."/>
            <person name="Sakai H."/>
            <person name="Sato Y."/>
            <person name="Wilson G."/>
            <person name="Kumar K."/>
            <person name="McCouch S."/>
            <person name="Juretic N."/>
            <person name="Hoen D."/>
            <person name="Wright S."/>
            <person name="Bruskiewich R."/>
            <person name="Bureau T."/>
            <person name="Miyao A."/>
            <person name="Hirochika H."/>
            <person name="Nishikawa T."/>
            <person name="Kadowaki K."/>
            <person name="Sugiura M."/>
            <person name="Burr B."/>
            <person name="Sasaki T."/>
        </authorList>
    </citation>
    <scope>NUCLEOTIDE SEQUENCE [LARGE SCALE GENOMIC DNA]</scope>
    <source>
        <strain evidence="3">cv. Nipponbare</strain>
    </source>
</reference>
<proteinExistence type="predicted"/>
<dbReference type="AlphaFoldDB" id="A0A0P0VV28"/>
<reference evidence="3" key="2">
    <citation type="journal article" date="2008" name="Nucleic Acids Res.">
        <title>The rice annotation project database (RAP-DB): 2008 update.</title>
        <authorList>
            <consortium name="The rice annotation project (RAP)"/>
        </authorList>
    </citation>
    <scope>GENOME REANNOTATION</scope>
    <source>
        <strain evidence="3">cv. Nipponbare</strain>
    </source>
</reference>
<dbReference type="Gramene" id="Os03t0232101-01">
    <property type="protein sequence ID" value="Os03t0232101-01"/>
    <property type="gene ID" value="Os03g0232101"/>
</dbReference>
<name>A0A0P0VV28_ORYSJ</name>
<evidence type="ECO:0000313" key="3">
    <source>
        <dbReference type="Proteomes" id="UP000000763"/>
    </source>
</evidence>
<feature type="compositionally biased region" description="Polar residues" evidence="1">
    <location>
        <begin position="9"/>
        <end position="20"/>
    </location>
</feature>
<organism evidence="2 3">
    <name type="scientific">Oryza sativa subsp. japonica</name>
    <name type="common">Rice</name>
    <dbReference type="NCBI Taxonomy" id="39947"/>
    <lineage>
        <taxon>Eukaryota</taxon>
        <taxon>Viridiplantae</taxon>
        <taxon>Streptophyta</taxon>
        <taxon>Embryophyta</taxon>
        <taxon>Tracheophyta</taxon>
        <taxon>Spermatophyta</taxon>
        <taxon>Magnoliopsida</taxon>
        <taxon>Liliopsida</taxon>
        <taxon>Poales</taxon>
        <taxon>Poaceae</taxon>
        <taxon>BOP clade</taxon>
        <taxon>Oryzoideae</taxon>
        <taxon>Oryzeae</taxon>
        <taxon>Oryzinae</taxon>
        <taxon>Oryza</taxon>
        <taxon>Oryza sativa</taxon>
    </lineage>
</organism>
<dbReference type="Proteomes" id="UP000000763">
    <property type="component" value="Chromosome 3"/>
</dbReference>
<sequence>MLLPPLARQTKNARSNQTNPPRFACHLASGYKRQRRNGTPRPCARARPSHDMRATTRPRDRDDDPPDPATTAPTRLLERAARGPSPRRPPDAGAEQAHGSLGGRTVRVTVRRCEPATATLRASNMVR</sequence>